<keyword evidence="8" id="KW-1185">Reference proteome</keyword>
<dbReference type="AlphaFoldDB" id="A0A3S3PK46"/>
<accession>A0A3S3PK46</accession>
<dbReference type="EMBL" id="NCKU01007069">
    <property type="protein sequence ID" value="RWS02918.1"/>
    <property type="molecule type" value="Genomic_DNA"/>
</dbReference>
<evidence type="ECO:0000259" key="6">
    <source>
        <dbReference type="PROSITE" id="PS50011"/>
    </source>
</evidence>
<evidence type="ECO:0000313" key="7">
    <source>
        <dbReference type="EMBL" id="RWS02918.1"/>
    </source>
</evidence>
<reference evidence="7 8" key="1">
    <citation type="journal article" date="2018" name="Gigascience">
        <title>Genomes of trombidid mites reveal novel predicted allergens and laterally-transferred genes associated with secondary metabolism.</title>
        <authorList>
            <person name="Dong X."/>
            <person name="Chaisiri K."/>
            <person name="Xia D."/>
            <person name="Armstrong S.D."/>
            <person name="Fang Y."/>
            <person name="Donnelly M.J."/>
            <person name="Kadowaki T."/>
            <person name="McGarry J.W."/>
            <person name="Darby A.C."/>
            <person name="Makepeace B.L."/>
        </authorList>
    </citation>
    <scope>NUCLEOTIDE SEQUENCE [LARGE SCALE GENOMIC DNA]</scope>
    <source>
        <strain evidence="7">UoL-WK</strain>
    </source>
</reference>
<dbReference type="PROSITE" id="PS50011">
    <property type="entry name" value="PROTEIN_KINASE_DOM"/>
    <property type="match status" value="1"/>
</dbReference>
<keyword evidence="5" id="KW-0067">ATP-binding</keyword>
<name>A0A3S3PK46_9ACAR</name>
<dbReference type="PANTHER" id="PTHR24345:SF0">
    <property type="entry name" value="CELL CYCLE SERINE_THREONINE-PROTEIN KINASE CDC5_MSD2"/>
    <property type="match status" value="1"/>
</dbReference>
<dbReference type="Gene3D" id="1.10.510.10">
    <property type="entry name" value="Transferase(Phosphotransferase) domain 1"/>
    <property type="match status" value="1"/>
</dbReference>
<dbReference type="STRING" id="1965070.A0A3S3PK46"/>
<dbReference type="GO" id="GO:0004674">
    <property type="term" value="F:protein serine/threonine kinase activity"/>
    <property type="evidence" value="ECO:0007669"/>
    <property type="project" value="UniProtKB-KW"/>
</dbReference>
<feature type="domain" description="Protein kinase" evidence="6">
    <location>
        <begin position="94"/>
        <end position="358"/>
    </location>
</feature>
<keyword evidence="4 7" id="KW-0418">Kinase</keyword>
<organism evidence="7 8">
    <name type="scientific">Dinothrombium tinctorium</name>
    <dbReference type="NCBI Taxonomy" id="1965070"/>
    <lineage>
        <taxon>Eukaryota</taxon>
        <taxon>Metazoa</taxon>
        <taxon>Ecdysozoa</taxon>
        <taxon>Arthropoda</taxon>
        <taxon>Chelicerata</taxon>
        <taxon>Arachnida</taxon>
        <taxon>Acari</taxon>
        <taxon>Acariformes</taxon>
        <taxon>Trombidiformes</taxon>
        <taxon>Prostigmata</taxon>
        <taxon>Anystina</taxon>
        <taxon>Parasitengona</taxon>
        <taxon>Trombidioidea</taxon>
        <taxon>Trombidiidae</taxon>
        <taxon>Dinothrombium</taxon>
    </lineage>
</organism>
<dbReference type="PANTHER" id="PTHR24345">
    <property type="entry name" value="SERINE/THREONINE-PROTEIN KINASE PLK"/>
    <property type="match status" value="1"/>
</dbReference>
<evidence type="ECO:0000313" key="8">
    <source>
        <dbReference type="Proteomes" id="UP000285301"/>
    </source>
</evidence>
<proteinExistence type="predicted"/>
<dbReference type="SUPFAM" id="SSF56112">
    <property type="entry name" value="Protein kinase-like (PK-like)"/>
    <property type="match status" value="1"/>
</dbReference>
<dbReference type="InterPro" id="IPR011009">
    <property type="entry name" value="Kinase-like_dom_sf"/>
</dbReference>
<keyword evidence="1" id="KW-0723">Serine/threonine-protein kinase</keyword>
<evidence type="ECO:0000256" key="2">
    <source>
        <dbReference type="ARBA" id="ARBA00022679"/>
    </source>
</evidence>
<dbReference type="GO" id="GO:0005524">
    <property type="term" value="F:ATP binding"/>
    <property type="evidence" value="ECO:0007669"/>
    <property type="project" value="UniProtKB-KW"/>
</dbReference>
<evidence type="ECO:0000256" key="1">
    <source>
        <dbReference type="ARBA" id="ARBA00022527"/>
    </source>
</evidence>
<dbReference type="InterPro" id="IPR000719">
    <property type="entry name" value="Prot_kinase_dom"/>
</dbReference>
<evidence type="ECO:0000256" key="3">
    <source>
        <dbReference type="ARBA" id="ARBA00022741"/>
    </source>
</evidence>
<sequence>MPLTSRFVWKKLDCCEKSNGKRTKYLNIIRGLEDFEKRNRISKLGMSDRLEAKRKREQKREENWNNIIKHCDKNIPDPEKITWEEALEGKGFILKKSELVGSSKFSDVYKAKKKDYAEDICCKIIKMKVSASLLLSIYSKRSLKILQTLNHPSILKIFKLFTTTQADKLYIFMELGENGNMTNYVKNNGAIPEKQALILAKSLADGLGYLHSLGIAHRRFGGENAFIDKYGKAKIGGLEYFQEFFDIDHNCDITPCWMQHEVNMYHCPEIVEHEPHDPCSEDTWSYGVLLFFMLTASYPFDGYKNKKKMKAQVKEKKWMTSEKAKSFSSGIKNLLEGIFIYDAVQRLAMEEIIALPVFNV</sequence>
<dbReference type="Pfam" id="PF00069">
    <property type="entry name" value="Pkinase"/>
    <property type="match status" value="1"/>
</dbReference>
<protein>
    <submittedName>
        <fullName evidence="7">Testis-specific serine/threonine-protein kinase 1-like protein</fullName>
    </submittedName>
</protein>
<keyword evidence="2" id="KW-0808">Transferase</keyword>
<dbReference type="OrthoDB" id="4062651at2759"/>
<comment type="caution">
    <text evidence="7">The sequence shown here is derived from an EMBL/GenBank/DDBJ whole genome shotgun (WGS) entry which is preliminary data.</text>
</comment>
<keyword evidence="3" id="KW-0547">Nucleotide-binding</keyword>
<dbReference type="Proteomes" id="UP000285301">
    <property type="component" value="Unassembled WGS sequence"/>
</dbReference>
<evidence type="ECO:0000256" key="4">
    <source>
        <dbReference type="ARBA" id="ARBA00022777"/>
    </source>
</evidence>
<dbReference type="GO" id="GO:0005634">
    <property type="term" value="C:nucleus"/>
    <property type="evidence" value="ECO:0007669"/>
    <property type="project" value="TreeGrafter"/>
</dbReference>
<evidence type="ECO:0000256" key="5">
    <source>
        <dbReference type="ARBA" id="ARBA00022840"/>
    </source>
</evidence>
<gene>
    <name evidence="7" type="ORF">B4U79_16564</name>
</gene>